<protein>
    <submittedName>
        <fullName evidence="2">FtsX-like permease family protein</fullName>
    </submittedName>
</protein>
<feature type="transmembrane region" description="Helical" evidence="1">
    <location>
        <begin position="12"/>
        <end position="38"/>
    </location>
</feature>
<keyword evidence="1" id="KW-0812">Transmembrane</keyword>
<accession>A0A1H1VU51</accession>
<sequence length="347" mass="37170">MKILISEAVVGFRARISVFLFISLFYSIVVAGFLLVSFDERGDYENSLRANAASGAYVLVASDKSGHLMSSECASLSGVEGVKAVGAVYSEATSFLDRNPGESVRVVDAQPSAIRVLTGSEAIDGAAIGASIGRQLGYGNGDRISFGDGVSIKVDSVFPASPRSDGKSAWVYRSTGNQLMASKCIIETDPDFFGNYRSALPSMFPSAATLEFSTLNVNRQQEIEARWKGGLHRHAWLLAAILMMIGTTAATFLRRKEIALYVMLGMPKFKLYGVLTTQALATGYLGLVIGASWTLALADNDIWAGALKIQYSLPILCIITGIITLAPSVATIFAITQNPARILRDRS</sequence>
<dbReference type="EMBL" id="LT629779">
    <property type="protein sequence ID" value="SDS88282.1"/>
    <property type="molecule type" value="Genomic_DNA"/>
</dbReference>
<feature type="transmembrane region" description="Helical" evidence="1">
    <location>
        <begin position="235"/>
        <end position="253"/>
    </location>
</feature>
<dbReference type="Proteomes" id="UP000198751">
    <property type="component" value="Chromosome I"/>
</dbReference>
<keyword evidence="3" id="KW-1185">Reference proteome</keyword>
<keyword evidence="1" id="KW-1133">Transmembrane helix</keyword>
<reference evidence="3" key="1">
    <citation type="submission" date="2016-10" db="EMBL/GenBank/DDBJ databases">
        <authorList>
            <person name="Varghese N."/>
            <person name="Submissions S."/>
        </authorList>
    </citation>
    <scope>NUCLEOTIDE SEQUENCE [LARGE SCALE GENOMIC DNA]</scope>
    <source>
        <strain evidence="3">IMMIB L-1606</strain>
    </source>
</reference>
<feature type="transmembrane region" description="Helical" evidence="1">
    <location>
        <begin position="274"/>
        <end position="293"/>
    </location>
</feature>
<proteinExistence type="predicted"/>
<gene>
    <name evidence="2" type="ORF">SAMN04489743_1109</name>
</gene>
<feature type="transmembrane region" description="Helical" evidence="1">
    <location>
        <begin position="313"/>
        <end position="336"/>
    </location>
</feature>
<name>A0A1H1VU51_9MICC</name>
<evidence type="ECO:0000313" key="3">
    <source>
        <dbReference type="Proteomes" id="UP000198751"/>
    </source>
</evidence>
<dbReference type="AlphaFoldDB" id="A0A1H1VU51"/>
<evidence type="ECO:0000313" key="2">
    <source>
        <dbReference type="EMBL" id="SDS88282.1"/>
    </source>
</evidence>
<dbReference type="RefSeq" id="WP_091718268.1">
    <property type="nucleotide sequence ID" value="NZ_LT629779.1"/>
</dbReference>
<keyword evidence="1" id="KW-0472">Membrane</keyword>
<organism evidence="2 3">
    <name type="scientific">Pseudarthrobacter equi</name>
    <dbReference type="NCBI Taxonomy" id="728066"/>
    <lineage>
        <taxon>Bacteria</taxon>
        <taxon>Bacillati</taxon>
        <taxon>Actinomycetota</taxon>
        <taxon>Actinomycetes</taxon>
        <taxon>Micrococcales</taxon>
        <taxon>Micrococcaceae</taxon>
        <taxon>Pseudarthrobacter</taxon>
    </lineage>
</organism>
<evidence type="ECO:0000256" key="1">
    <source>
        <dbReference type="SAM" id="Phobius"/>
    </source>
</evidence>